<dbReference type="InterPro" id="IPR016032">
    <property type="entry name" value="Sig_transdc_resp-reg_C-effctor"/>
</dbReference>
<dbReference type="PROSITE" id="PS50110">
    <property type="entry name" value="RESPONSE_REGULATORY"/>
    <property type="match status" value="1"/>
</dbReference>
<evidence type="ECO:0000313" key="4">
    <source>
        <dbReference type="EMBL" id="MDF8263100.1"/>
    </source>
</evidence>
<keyword evidence="1" id="KW-0238">DNA-binding</keyword>
<dbReference type="InterPro" id="IPR011006">
    <property type="entry name" value="CheY-like_superfamily"/>
</dbReference>
<keyword evidence="2" id="KW-0597">Phosphoprotein</keyword>
<dbReference type="Gene3D" id="3.40.50.2300">
    <property type="match status" value="1"/>
</dbReference>
<feature type="domain" description="Response regulatory" evidence="3">
    <location>
        <begin position="1"/>
        <end position="105"/>
    </location>
</feature>
<dbReference type="EMBL" id="JAROAV010000008">
    <property type="protein sequence ID" value="MDF8263100.1"/>
    <property type="molecule type" value="Genomic_DNA"/>
</dbReference>
<dbReference type="SUPFAM" id="SSF46894">
    <property type="entry name" value="C-terminal effector domain of the bipartite response regulators"/>
    <property type="match status" value="1"/>
</dbReference>
<dbReference type="InterPro" id="IPR000792">
    <property type="entry name" value="Tscrpt_reg_LuxR_C"/>
</dbReference>
<dbReference type="Proteomes" id="UP001528912">
    <property type="component" value="Unassembled WGS sequence"/>
</dbReference>
<evidence type="ECO:0000313" key="5">
    <source>
        <dbReference type="Proteomes" id="UP001528912"/>
    </source>
</evidence>
<name>A0ABT6C2Z8_9MICO</name>
<dbReference type="PANTHER" id="PTHR45566:SF1">
    <property type="entry name" value="HTH-TYPE TRANSCRIPTIONAL REGULATOR YHJB-RELATED"/>
    <property type="match status" value="1"/>
</dbReference>
<dbReference type="InterPro" id="IPR001789">
    <property type="entry name" value="Sig_transdc_resp-reg_receiver"/>
</dbReference>
<protein>
    <submittedName>
        <fullName evidence="4">LuxR C-terminal-related transcriptional regulator</fullName>
    </submittedName>
</protein>
<sequence>MLRGVMSVLAEQADDISLVQVAACVADMLPSVQDLDLVLLDISVPGDVPAEERVHLLTGAGVPVVLFTAELRPARAQSLIRLGARGLILKSDDVDTLAATIRQVAAGEFGTSSHLADSLAHDASLVSHLAPRELTVLRLLADGIPKKAIGRHMEPPVSAHTVDTYLQRIAGRYAQLGRPVANAYGSVWEATRDGHLDL</sequence>
<keyword evidence="5" id="KW-1185">Reference proteome</keyword>
<feature type="modified residue" description="4-aspartylphosphate" evidence="2">
    <location>
        <position position="41"/>
    </location>
</feature>
<dbReference type="InterPro" id="IPR051015">
    <property type="entry name" value="EvgA-like"/>
</dbReference>
<gene>
    <name evidence="4" type="ORF">P4R38_02420</name>
</gene>
<dbReference type="PANTHER" id="PTHR45566">
    <property type="entry name" value="HTH-TYPE TRANSCRIPTIONAL REGULATOR YHJB-RELATED"/>
    <property type="match status" value="1"/>
</dbReference>
<proteinExistence type="predicted"/>
<reference evidence="4 5" key="1">
    <citation type="submission" date="2023-03" db="EMBL/GenBank/DDBJ databases">
        <title>YIM 133296 draft genome.</title>
        <authorList>
            <person name="Xiong L."/>
        </authorList>
    </citation>
    <scope>NUCLEOTIDE SEQUENCE [LARGE SCALE GENOMIC DNA]</scope>
    <source>
        <strain evidence="4 5">YIM 133296</strain>
    </source>
</reference>
<evidence type="ECO:0000256" key="2">
    <source>
        <dbReference type="PROSITE-ProRule" id="PRU00169"/>
    </source>
</evidence>
<comment type="caution">
    <text evidence="4">The sequence shown here is derived from an EMBL/GenBank/DDBJ whole genome shotgun (WGS) entry which is preliminary data.</text>
</comment>
<organism evidence="4 5">
    <name type="scientific">Luteipulveratus flavus</name>
    <dbReference type="NCBI Taxonomy" id="3031728"/>
    <lineage>
        <taxon>Bacteria</taxon>
        <taxon>Bacillati</taxon>
        <taxon>Actinomycetota</taxon>
        <taxon>Actinomycetes</taxon>
        <taxon>Micrococcales</taxon>
        <taxon>Dermacoccaceae</taxon>
        <taxon>Luteipulveratus</taxon>
    </lineage>
</organism>
<dbReference type="SUPFAM" id="SSF52172">
    <property type="entry name" value="CheY-like"/>
    <property type="match status" value="1"/>
</dbReference>
<dbReference type="Pfam" id="PF00196">
    <property type="entry name" value="GerE"/>
    <property type="match status" value="1"/>
</dbReference>
<evidence type="ECO:0000256" key="1">
    <source>
        <dbReference type="ARBA" id="ARBA00023125"/>
    </source>
</evidence>
<evidence type="ECO:0000259" key="3">
    <source>
        <dbReference type="PROSITE" id="PS50110"/>
    </source>
</evidence>
<accession>A0ABT6C2Z8</accession>